<dbReference type="Proteomes" id="UP001060085">
    <property type="component" value="Linkage Group LG04"/>
</dbReference>
<comment type="caution">
    <text evidence="1">The sequence shown here is derived from an EMBL/GenBank/DDBJ whole genome shotgun (WGS) entry which is preliminary data.</text>
</comment>
<dbReference type="EMBL" id="CM044704">
    <property type="protein sequence ID" value="KAI5666752.1"/>
    <property type="molecule type" value="Genomic_DNA"/>
</dbReference>
<protein>
    <submittedName>
        <fullName evidence="1">Uncharacterized protein</fullName>
    </submittedName>
</protein>
<proteinExistence type="predicted"/>
<keyword evidence="2" id="KW-1185">Reference proteome</keyword>
<sequence length="241" mass="26148">MESKGSAAAATATATTSGIRHHHRRKPPSSVRLLSIPPQSFPHLRNSHEAELTEHDIFCSYPEFSSASSPASTSTAAIPISRSHSHNQQGILAALPVESKSETRSVFNHKASSASVSPSPAASLASLSSSHSSSSSARLIVPKRPPQPRKLFQQSAPVNVPLLSEAMRRNTDSRLFDDVIEDNEDEEDKHNAELMPPHEILASKPTPMLACSVLEGVGRTLKGRDLRQVRNAVWRRTGFLD</sequence>
<gene>
    <name evidence="1" type="ORF">M9H77_16605</name>
</gene>
<reference evidence="2" key="1">
    <citation type="journal article" date="2023" name="Nat. Plants">
        <title>Single-cell RNA sequencing provides a high-resolution roadmap for understanding the multicellular compartmentation of specialized metabolism.</title>
        <authorList>
            <person name="Sun S."/>
            <person name="Shen X."/>
            <person name="Li Y."/>
            <person name="Li Y."/>
            <person name="Wang S."/>
            <person name="Li R."/>
            <person name="Zhang H."/>
            <person name="Shen G."/>
            <person name="Guo B."/>
            <person name="Wei J."/>
            <person name="Xu J."/>
            <person name="St-Pierre B."/>
            <person name="Chen S."/>
            <person name="Sun C."/>
        </authorList>
    </citation>
    <scope>NUCLEOTIDE SEQUENCE [LARGE SCALE GENOMIC DNA]</scope>
</reference>
<evidence type="ECO:0000313" key="2">
    <source>
        <dbReference type="Proteomes" id="UP001060085"/>
    </source>
</evidence>
<name>A0ACC0B281_CATRO</name>
<evidence type="ECO:0000313" key="1">
    <source>
        <dbReference type="EMBL" id="KAI5666752.1"/>
    </source>
</evidence>
<accession>A0ACC0B281</accession>
<organism evidence="1 2">
    <name type="scientific">Catharanthus roseus</name>
    <name type="common">Madagascar periwinkle</name>
    <name type="synonym">Vinca rosea</name>
    <dbReference type="NCBI Taxonomy" id="4058"/>
    <lineage>
        <taxon>Eukaryota</taxon>
        <taxon>Viridiplantae</taxon>
        <taxon>Streptophyta</taxon>
        <taxon>Embryophyta</taxon>
        <taxon>Tracheophyta</taxon>
        <taxon>Spermatophyta</taxon>
        <taxon>Magnoliopsida</taxon>
        <taxon>eudicotyledons</taxon>
        <taxon>Gunneridae</taxon>
        <taxon>Pentapetalae</taxon>
        <taxon>asterids</taxon>
        <taxon>lamiids</taxon>
        <taxon>Gentianales</taxon>
        <taxon>Apocynaceae</taxon>
        <taxon>Rauvolfioideae</taxon>
        <taxon>Vinceae</taxon>
        <taxon>Catharanthinae</taxon>
        <taxon>Catharanthus</taxon>
    </lineage>
</organism>